<keyword evidence="3" id="KW-1003">Cell membrane</keyword>
<reference evidence="9 10" key="1">
    <citation type="submission" date="2019-03" db="EMBL/GenBank/DDBJ databases">
        <authorList>
            <consortium name="Pathogen Informatics"/>
        </authorList>
    </citation>
    <scope>NUCLEOTIDE SEQUENCE [LARGE SCALE GENOMIC DNA]</scope>
    <source>
        <strain evidence="9 10">NCTC12993</strain>
    </source>
</reference>
<dbReference type="Proteomes" id="UP000401081">
    <property type="component" value="Unassembled WGS sequence"/>
</dbReference>
<evidence type="ECO:0000256" key="5">
    <source>
        <dbReference type="ARBA" id="ARBA00022692"/>
    </source>
</evidence>
<evidence type="ECO:0000256" key="1">
    <source>
        <dbReference type="ARBA" id="ARBA00004429"/>
    </source>
</evidence>
<evidence type="ECO:0000256" key="2">
    <source>
        <dbReference type="ARBA" id="ARBA00022448"/>
    </source>
</evidence>
<protein>
    <submittedName>
        <fullName evidence="9">Putative inner membrane protein</fullName>
    </submittedName>
</protein>
<evidence type="ECO:0000256" key="8">
    <source>
        <dbReference type="ARBA" id="ARBA00035655"/>
    </source>
</evidence>
<keyword evidence="4" id="KW-0997">Cell inner membrane</keyword>
<evidence type="ECO:0000313" key="9">
    <source>
        <dbReference type="EMBL" id="VFS76328.1"/>
    </source>
</evidence>
<comment type="similarity">
    <text evidence="8">Belongs to the TsuA/YedE (TC 9.B.102) family.</text>
</comment>
<evidence type="ECO:0000256" key="3">
    <source>
        <dbReference type="ARBA" id="ARBA00022475"/>
    </source>
</evidence>
<organism evidence="9 10">
    <name type="scientific">Kluyvera cryocrescens</name>
    <name type="common">Kluyvera citrophila</name>
    <dbReference type="NCBI Taxonomy" id="580"/>
    <lineage>
        <taxon>Bacteria</taxon>
        <taxon>Pseudomonadati</taxon>
        <taxon>Pseudomonadota</taxon>
        <taxon>Gammaproteobacteria</taxon>
        <taxon>Enterobacterales</taxon>
        <taxon>Enterobacteriaceae</taxon>
        <taxon>Kluyvera</taxon>
    </lineage>
</organism>
<evidence type="ECO:0000256" key="6">
    <source>
        <dbReference type="ARBA" id="ARBA00022989"/>
    </source>
</evidence>
<dbReference type="Pfam" id="PF04143">
    <property type="entry name" value="Sulf_transp"/>
    <property type="match status" value="1"/>
</dbReference>
<keyword evidence="5" id="KW-0812">Transmembrane</keyword>
<dbReference type="GO" id="GO:0005886">
    <property type="term" value="C:plasma membrane"/>
    <property type="evidence" value="ECO:0007669"/>
    <property type="project" value="UniProtKB-SubCell"/>
</dbReference>
<evidence type="ECO:0000256" key="7">
    <source>
        <dbReference type="ARBA" id="ARBA00023136"/>
    </source>
</evidence>
<evidence type="ECO:0000256" key="4">
    <source>
        <dbReference type="ARBA" id="ARBA00022519"/>
    </source>
</evidence>
<keyword evidence="6" id="KW-1133">Transmembrane helix</keyword>
<keyword evidence="10" id="KW-1185">Reference proteome</keyword>
<accession>A0A485BX89</accession>
<gene>
    <name evidence="9" type="primary">yeeE_1</name>
    <name evidence="9" type="ORF">NCTC12993_05395</name>
</gene>
<proteinExistence type="inferred from homology"/>
<dbReference type="PANTHER" id="PTHR30574">
    <property type="entry name" value="INNER MEMBRANE PROTEIN YEDE"/>
    <property type="match status" value="1"/>
</dbReference>
<comment type="subcellular location">
    <subcellularLocation>
        <location evidence="1">Cell inner membrane</location>
        <topology evidence="1">Multi-pass membrane protein</topology>
    </subcellularLocation>
</comment>
<sequence length="100" mass="10632">MLGIFIGSFIAAKASREFRVRAADASTTLRSAGGGVLMGFGASIAGGCSIGNGLVMTAMMTWQGLDWPRLYDPRRVERLVDVVCSPAAESQTEIRHGLRS</sequence>
<dbReference type="PANTHER" id="PTHR30574:SF1">
    <property type="entry name" value="SULPHUR TRANSPORT DOMAIN-CONTAINING PROTEIN"/>
    <property type="match status" value="1"/>
</dbReference>
<evidence type="ECO:0000313" key="10">
    <source>
        <dbReference type="Proteomes" id="UP000401081"/>
    </source>
</evidence>
<dbReference type="AlphaFoldDB" id="A0A485BX89"/>
<name>A0A485BX89_KLUCR</name>
<keyword evidence="7" id="KW-0472">Membrane</keyword>
<dbReference type="EMBL" id="CAADJD010000023">
    <property type="protein sequence ID" value="VFS76328.1"/>
    <property type="molecule type" value="Genomic_DNA"/>
</dbReference>
<keyword evidence="2" id="KW-0813">Transport</keyword>
<dbReference type="InterPro" id="IPR007272">
    <property type="entry name" value="Sulf_transp_TsuA/YedE"/>
</dbReference>